<dbReference type="EMBL" id="JAGSGD010000001">
    <property type="protein sequence ID" value="MBR7619777.1"/>
    <property type="molecule type" value="Genomic_DNA"/>
</dbReference>
<comment type="caution">
    <text evidence="1">The sequence shown here is derived from an EMBL/GenBank/DDBJ whole genome shotgun (WGS) entry which is preliminary data.</text>
</comment>
<keyword evidence="1" id="KW-0489">Methyltransferase</keyword>
<dbReference type="Proteomes" id="UP000622580">
    <property type="component" value="Unassembled WGS sequence"/>
</dbReference>
<dbReference type="GO" id="GO:0032259">
    <property type="term" value="P:methylation"/>
    <property type="evidence" value="ECO:0007669"/>
    <property type="project" value="UniProtKB-KW"/>
</dbReference>
<name>A0A941D1C2_9CAUL</name>
<dbReference type="CDD" id="cd02440">
    <property type="entry name" value="AdoMet_MTases"/>
    <property type="match status" value="1"/>
</dbReference>
<dbReference type="Pfam" id="PF13489">
    <property type="entry name" value="Methyltransf_23"/>
    <property type="match status" value="1"/>
</dbReference>
<dbReference type="SUPFAM" id="SSF53335">
    <property type="entry name" value="S-adenosyl-L-methionine-dependent methyltransferases"/>
    <property type="match status" value="1"/>
</dbReference>
<keyword evidence="2" id="KW-1185">Reference proteome</keyword>
<dbReference type="PANTHER" id="PTHR43861">
    <property type="entry name" value="TRANS-ACONITATE 2-METHYLTRANSFERASE-RELATED"/>
    <property type="match status" value="1"/>
</dbReference>
<dbReference type="GO" id="GO:0008168">
    <property type="term" value="F:methyltransferase activity"/>
    <property type="evidence" value="ECO:0007669"/>
    <property type="project" value="UniProtKB-KW"/>
</dbReference>
<reference evidence="1" key="1">
    <citation type="submission" date="2021-04" db="EMBL/GenBank/DDBJ databases">
        <title>Draft genome assembly of strain Phenylobacterium sp. 20VBR1 using MiniION and Illumina platforms.</title>
        <authorList>
            <person name="Thomas F.A."/>
            <person name="Krishnan K.P."/>
            <person name="Sinha R.K."/>
        </authorList>
    </citation>
    <scope>NUCLEOTIDE SEQUENCE</scope>
    <source>
        <strain evidence="1">20VBR1</strain>
    </source>
</reference>
<organism evidence="1 2">
    <name type="scientific">Phenylobacterium glaciei</name>
    <dbReference type="NCBI Taxonomy" id="2803784"/>
    <lineage>
        <taxon>Bacteria</taxon>
        <taxon>Pseudomonadati</taxon>
        <taxon>Pseudomonadota</taxon>
        <taxon>Alphaproteobacteria</taxon>
        <taxon>Caulobacterales</taxon>
        <taxon>Caulobacteraceae</taxon>
        <taxon>Phenylobacterium</taxon>
    </lineage>
</organism>
<proteinExistence type="predicted"/>
<gene>
    <name evidence="1" type="ORF">JKL49_10290</name>
</gene>
<dbReference type="Gene3D" id="3.40.50.150">
    <property type="entry name" value="Vaccinia Virus protein VP39"/>
    <property type="match status" value="1"/>
</dbReference>
<dbReference type="RefSeq" id="WP_215340180.1">
    <property type="nucleotide sequence ID" value="NZ_JAGSGD010000001.1"/>
</dbReference>
<accession>A0A941D1C2</accession>
<dbReference type="InterPro" id="IPR029063">
    <property type="entry name" value="SAM-dependent_MTases_sf"/>
</dbReference>
<keyword evidence="1" id="KW-0808">Transferase</keyword>
<dbReference type="AlphaFoldDB" id="A0A941D1C2"/>
<evidence type="ECO:0000313" key="2">
    <source>
        <dbReference type="Proteomes" id="UP000622580"/>
    </source>
</evidence>
<protein>
    <submittedName>
        <fullName evidence="1">Class I SAM-dependent methyltransferase</fullName>
    </submittedName>
</protein>
<sequence>MAYLRWRRFLELAAIDRPWVGELFMRRGDGPKAAPAKVWDGYYAKGAYDELLESDQRHHHRLLAALVAEAKPHPRILDIGCGEGAFYDSIRALTPARYLGVDLSDLGIERAKQRLAGELKPGVVDFVTGDGARFETDEKFDVIVFPECLEYLGDPEALIAHYAKLLNPGGVLGFTQWLGLKSLRLWRQIKTTTDVLDEAVVSAPWGGAWQVWTCRPR</sequence>
<evidence type="ECO:0000313" key="1">
    <source>
        <dbReference type="EMBL" id="MBR7619777.1"/>
    </source>
</evidence>